<gene>
    <name evidence="1" type="ORF">SCLCIDRAFT_30611</name>
</gene>
<name>A0A0C3DFF5_9AGAM</name>
<dbReference type="InParanoid" id="A0A0C3DFF5"/>
<organism evidence="1 2">
    <name type="scientific">Scleroderma citrinum Foug A</name>
    <dbReference type="NCBI Taxonomy" id="1036808"/>
    <lineage>
        <taxon>Eukaryota</taxon>
        <taxon>Fungi</taxon>
        <taxon>Dikarya</taxon>
        <taxon>Basidiomycota</taxon>
        <taxon>Agaricomycotina</taxon>
        <taxon>Agaricomycetes</taxon>
        <taxon>Agaricomycetidae</taxon>
        <taxon>Boletales</taxon>
        <taxon>Sclerodermatineae</taxon>
        <taxon>Sclerodermataceae</taxon>
        <taxon>Scleroderma</taxon>
    </lineage>
</organism>
<dbReference type="EMBL" id="KN822141">
    <property type="protein sequence ID" value="KIM55089.1"/>
    <property type="molecule type" value="Genomic_DNA"/>
</dbReference>
<dbReference type="HOGENOM" id="CLU_1448523_0_0_1"/>
<keyword evidence="2" id="KW-1185">Reference proteome</keyword>
<protein>
    <submittedName>
        <fullName evidence="1">Uncharacterized protein</fullName>
    </submittedName>
</protein>
<evidence type="ECO:0000313" key="1">
    <source>
        <dbReference type="EMBL" id="KIM55089.1"/>
    </source>
</evidence>
<reference evidence="2" key="2">
    <citation type="submission" date="2015-01" db="EMBL/GenBank/DDBJ databases">
        <title>Evolutionary Origins and Diversification of the Mycorrhizal Mutualists.</title>
        <authorList>
            <consortium name="DOE Joint Genome Institute"/>
            <consortium name="Mycorrhizal Genomics Consortium"/>
            <person name="Kohler A."/>
            <person name="Kuo A."/>
            <person name="Nagy L.G."/>
            <person name="Floudas D."/>
            <person name="Copeland A."/>
            <person name="Barry K.W."/>
            <person name="Cichocki N."/>
            <person name="Veneault-Fourrey C."/>
            <person name="LaButti K."/>
            <person name="Lindquist E.A."/>
            <person name="Lipzen A."/>
            <person name="Lundell T."/>
            <person name="Morin E."/>
            <person name="Murat C."/>
            <person name="Riley R."/>
            <person name="Ohm R."/>
            <person name="Sun H."/>
            <person name="Tunlid A."/>
            <person name="Henrissat B."/>
            <person name="Grigoriev I.V."/>
            <person name="Hibbett D.S."/>
            <person name="Martin F."/>
        </authorList>
    </citation>
    <scope>NUCLEOTIDE SEQUENCE [LARGE SCALE GENOMIC DNA]</scope>
    <source>
        <strain evidence="2">Foug A</strain>
    </source>
</reference>
<accession>A0A0C3DFF5</accession>
<sequence>MSMVTSNVSVRMVCVLDGWPGQHSQQCCFNLCRVNTATASHAVHIISISIAIAIAIRFTLNAWCNRLSCPLKLSERKCSAWHLNRRIPRVGHVDSGQNSAVHVRLHARCIRSVAESIWLVWKLFYSTDRSIRICLNARHVRVPTGHVRMAPNAICHISTTSCISSNQVRARILSMAYNIHFSSVGHV</sequence>
<proteinExistence type="predicted"/>
<dbReference type="AlphaFoldDB" id="A0A0C3DFF5"/>
<dbReference type="Proteomes" id="UP000053989">
    <property type="component" value="Unassembled WGS sequence"/>
</dbReference>
<evidence type="ECO:0000313" key="2">
    <source>
        <dbReference type="Proteomes" id="UP000053989"/>
    </source>
</evidence>
<reference evidence="1 2" key="1">
    <citation type="submission" date="2014-04" db="EMBL/GenBank/DDBJ databases">
        <authorList>
            <consortium name="DOE Joint Genome Institute"/>
            <person name="Kuo A."/>
            <person name="Kohler A."/>
            <person name="Nagy L.G."/>
            <person name="Floudas D."/>
            <person name="Copeland A."/>
            <person name="Barry K.W."/>
            <person name="Cichocki N."/>
            <person name="Veneault-Fourrey C."/>
            <person name="LaButti K."/>
            <person name="Lindquist E.A."/>
            <person name="Lipzen A."/>
            <person name="Lundell T."/>
            <person name="Morin E."/>
            <person name="Murat C."/>
            <person name="Sun H."/>
            <person name="Tunlid A."/>
            <person name="Henrissat B."/>
            <person name="Grigoriev I.V."/>
            <person name="Hibbett D.S."/>
            <person name="Martin F."/>
            <person name="Nordberg H.P."/>
            <person name="Cantor M.N."/>
            <person name="Hua S.X."/>
        </authorList>
    </citation>
    <scope>NUCLEOTIDE SEQUENCE [LARGE SCALE GENOMIC DNA]</scope>
    <source>
        <strain evidence="1 2">Foug A</strain>
    </source>
</reference>